<organism evidence="2 3">
    <name type="scientific">Pseudovirgaria hyperparasitica</name>
    <dbReference type="NCBI Taxonomy" id="470096"/>
    <lineage>
        <taxon>Eukaryota</taxon>
        <taxon>Fungi</taxon>
        <taxon>Dikarya</taxon>
        <taxon>Ascomycota</taxon>
        <taxon>Pezizomycotina</taxon>
        <taxon>Dothideomycetes</taxon>
        <taxon>Dothideomycetes incertae sedis</taxon>
        <taxon>Acrospermales</taxon>
        <taxon>Acrospermaceae</taxon>
        <taxon>Pseudovirgaria</taxon>
    </lineage>
</organism>
<evidence type="ECO:0000256" key="1">
    <source>
        <dbReference type="SAM" id="Phobius"/>
    </source>
</evidence>
<protein>
    <submittedName>
        <fullName evidence="2">Uncharacterized protein</fullName>
    </submittedName>
</protein>
<dbReference type="Proteomes" id="UP000799437">
    <property type="component" value="Unassembled WGS sequence"/>
</dbReference>
<dbReference type="EMBL" id="ML996565">
    <property type="protein sequence ID" value="KAF2762510.1"/>
    <property type="molecule type" value="Genomic_DNA"/>
</dbReference>
<evidence type="ECO:0000313" key="2">
    <source>
        <dbReference type="EMBL" id="KAF2762510.1"/>
    </source>
</evidence>
<accession>A0A6A6WJS7</accession>
<keyword evidence="1" id="KW-0812">Transmembrane</keyword>
<gene>
    <name evidence="2" type="ORF">EJ05DRAFT_471516</name>
</gene>
<dbReference type="OrthoDB" id="295274at2759"/>
<keyword evidence="1" id="KW-1133">Transmembrane helix</keyword>
<keyword evidence="1" id="KW-0472">Membrane</keyword>
<proteinExistence type="predicted"/>
<dbReference type="AlphaFoldDB" id="A0A6A6WJS7"/>
<dbReference type="GeneID" id="54484034"/>
<name>A0A6A6WJS7_9PEZI</name>
<evidence type="ECO:0000313" key="3">
    <source>
        <dbReference type="Proteomes" id="UP000799437"/>
    </source>
</evidence>
<keyword evidence="3" id="KW-1185">Reference proteome</keyword>
<sequence>MPSPKDSKAVPGKIEGTFVPCCTPIVINTACELLHHTSSFTLLLVAAIRVTTVLVPAVVAVH</sequence>
<feature type="transmembrane region" description="Helical" evidence="1">
    <location>
        <begin position="42"/>
        <end position="61"/>
    </location>
</feature>
<reference evidence="2" key="1">
    <citation type="journal article" date="2020" name="Stud. Mycol.">
        <title>101 Dothideomycetes genomes: a test case for predicting lifestyles and emergence of pathogens.</title>
        <authorList>
            <person name="Haridas S."/>
            <person name="Albert R."/>
            <person name="Binder M."/>
            <person name="Bloem J."/>
            <person name="Labutti K."/>
            <person name="Salamov A."/>
            <person name="Andreopoulos B."/>
            <person name="Baker S."/>
            <person name="Barry K."/>
            <person name="Bills G."/>
            <person name="Bluhm B."/>
            <person name="Cannon C."/>
            <person name="Castanera R."/>
            <person name="Culley D."/>
            <person name="Daum C."/>
            <person name="Ezra D."/>
            <person name="Gonzalez J."/>
            <person name="Henrissat B."/>
            <person name="Kuo A."/>
            <person name="Liang C."/>
            <person name="Lipzen A."/>
            <person name="Lutzoni F."/>
            <person name="Magnuson J."/>
            <person name="Mondo S."/>
            <person name="Nolan M."/>
            <person name="Ohm R."/>
            <person name="Pangilinan J."/>
            <person name="Park H.-J."/>
            <person name="Ramirez L."/>
            <person name="Alfaro M."/>
            <person name="Sun H."/>
            <person name="Tritt A."/>
            <person name="Yoshinaga Y."/>
            <person name="Zwiers L.-H."/>
            <person name="Turgeon B."/>
            <person name="Goodwin S."/>
            <person name="Spatafora J."/>
            <person name="Crous P."/>
            <person name="Grigoriev I."/>
        </authorList>
    </citation>
    <scope>NUCLEOTIDE SEQUENCE</scope>
    <source>
        <strain evidence="2">CBS 121739</strain>
    </source>
</reference>
<dbReference type="RefSeq" id="XP_033604961.1">
    <property type="nucleotide sequence ID" value="XM_033742980.1"/>
</dbReference>